<comment type="subcellular location">
    <subcellularLocation>
        <location evidence="8">Cell outer membrane</location>
    </subcellularLocation>
    <subcellularLocation>
        <location evidence="1">Membrane</location>
    </subcellularLocation>
</comment>
<evidence type="ECO:0000256" key="7">
    <source>
        <dbReference type="ARBA" id="ARBA00023237"/>
    </source>
</evidence>
<dbReference type="EMBL" id="CP012154">
    <property type="protein sequence ID" value="AKS40816.1"/>
    <property type="molecule type" value="Genomic_DNA"/>
</dbReference>
<dbReference type="InterPro" id="IPR034746">
    <property type="entry name" value="POTRA"/>
</dbReference>
<evidence type="ECO:0000313" key="11">
    <source>
        <dbReference type="Proteomes" id="UP000066624"/>
    </source>
</evidence>
<comment type="subunit">
    <text evidence="8">Part of the Bam complex.</text>
</comment>
<dbReference type="HAMAP" id="MF_01430">
    <property type="entry name" value="OM_assembly_BamA"/>
    <property type="match status" value="1"/>
</dbReference>
<comment type="similarity">
    <text evidence="8">Belongs to the BamA family.</text>
</comment>
<keyword evidence="11" id="KW-1185">Reference proteome</keyword>
<keyword evidence="5 8" id="KW-0677">Repeat</keyword>
<dbReference type="GO" id="GO:0043165">
    <property type="term" value="P:Gram-negative-bacterium-type cell outer membrane assembly"/>
    <property type="evidence" value="ECO:0007669"/>
    <property type="project" value="UniProtKB-UniRule"/>
</dbReference>
<dbReference type="PANTHER" id="PTHR12815">
    <property type="entry name" value="SORTING AND ASSEMBLY MACHINERY SAMM50 PROTEIN FAMILY MEMBER"/>
    <property type="match status" value="1"/>
</dbReference>
<evidence type="ECO:0000256" key="3">
    <source>
        <dbReference type="ARBA" id="ARBA00022692"/>
    </source>
</evidence>
<dbReference type="FunFam" id="3.10.20.310:FF:000001">
    <property type="entry name" value="Outer membrane protein assembly factor BamA"/>
    <property type="match status" value="1"/>
</dbReference>
<evidence type="ECO:0000313" key="10">
    <source>
        <dbReference type="EMBL" id="AKS40816.1"/>
    </source>
</evidence>
<protein>
    <recommendedName>
        <fullName evidence="8 9">Outer membrane protein assembly factor BamA</fullName>
    </recommendedName>
</protein>
<name>A0A0K0XT70_9GAMM</name>
<evidence type="ECO:0000256" key="9">
    <source>
        <dbReference type="NCBIfam" id="TIGR03303"/>
    </source>
</evidence>
<organism evidence="10 11">
    <name type="scientific">Wenzhouxiangella marina</name>
    <dbReference type="NCBI Taxonomy" id="1579979"/>
    <lineage>
        <taxon>Bacteria</taxon>
        <taxon>Pseudomonadati</taxon>
        <taxon>Pseudomonadota</taxon>
        <taxon>Gammaproteobacteria</taxon>
        <taxon>Chromatiales</taxon>
        <taxon>Wenzhouxiangellaceae</taxon>
        <taxon>Wenzhouxiangella</taxon>
    </lineage>
</organism>
<dbReference type="InterPro" id="IPR000184">
    <property type="entry name" value="Bac_surfAg_D15"/>
</dbReference>
<dbReference type="Gene3D" id="3.10.20.310">
    <property type="entry name" value="membrane protein fhac"/>
    <property type="match status" value="5"/>
</dbReference>
<dbReference type="AlphaFoldDB" id="A0A0K0XT70"/>
<dbReference type="OrthoDB" id="9803054at2"/>
<proteinExistence type="inferred from homology"/>
<evidence type="ECO:0000256" key="1">
    <source>
        <dbReference type="ARBA" id="ARBA00004370"/>
    </source>
</evidence>
<dbReference type="Gene3D" id="2.40.160.50">
    <property type="entry name" value="membrane protein fhac: a member of the omp85/tpsb transporter family"/>
    <property type="match status" value="1"/>
</dbReference>
<dbReference type="PROSITE" id="PS51779">
    <property type="entry name" value="POTRA"/>
    <property type="match status" value="4"/>
</dbReference>
<dbReference type="InterPro" id="IPR010827">
    <property type="entry name" value="BamA/TamA_POTRA"/>
</dbReference>
<feature type="chain" id="PRO_5041747968" description="Outer membrane protein assembly factor BamA" evidence="8">
    <location>
        <begin position="20"/>
        <end position="817"/>
    </location>
</feature>
<sequence precursor="true">MNKLCLLLLLSVLAAPLAADTFRIDDIRVDGLQRISEGNVFSFIPVEVGDTMNPAMSRATIRDLFRTGFFDDITLTREGNVLVITVEERPAISDIAIAGNRQIKTEDLMPALAGIGISEGEIFNQLELDRVQQELVRQYHSRGHYAAEVDARVTRLARNRVNLSIFIDEGKQARIRHINIVGNESFDEDELRDDFESHDRRSLYFWRDNHRYTREKLSGDLESLRSYYLDRGYIDFAIESTQVSISPDKQDIYITANVREGEVYRISDVQLTGELILPEETLRRLIRVEPGDTFSRRDMESSMEGITALLSNIGYAFANVNPMPRVDRDTREVSLTFFIEPGKRVYVRRINFTGNTQTKDEVLRREMRQFEGAWFSQLALDRSRQRLERLGYFDNVNFETTPVDGSDDQVDIMVSVEEQPSGSFQVGLGYSQFQGIILSVAVEQDNFLGSGRKVGFSVQRSRILTQAGFSYTNPYFTDDGVSAGYFLRYSEFDTLGRSSNNIASFSTSQAAAGLNFGFPVTELDFLRFGASAQRVDINLPGFFGPPPENPDAPIEEWILQIPGDRPLGISLDEDGDGLLSSSERRITTFRLDGTWSRDSRNHYLNPTRGSLNRLTAEVALPGSTREFFKLSYRFRKYWPIGDTWALGLRGDLSYGDAYDNYDAELGIEPIDPEIVEGNRRTCLIDEVVTFDAGLPFYEHYYGGGVSDIRGFDDNSLGPKDQFCRSVGGDLKVAAGLELAFPLPFVESSGTRLALFIDAGNVYRDWDSFDTDLIRASAGIALTWRAPVGPIIINLARPIRKLDGDDTQSLQFTFGQFF</sequence>
<keyword evidence="6 8" id="KW-0472">Membrane</keyword>
<dbReference type="PANTHER" id="PTHR12815:SF23">
    <property type="entry name" value="OUTER MEMBRANE PROTEIN ASSEMBLY FACTOR BAMA"/>
    <property type="match status" value="1"/>
</dbReference>
<dbReference type="PATRIC" id="fig|1579979.3.peg.437"/>
<dbReference type="NCBIfam" id="TIGR03303">
    <property type="entry name" value="OM_YaeT"/>
    <property type="match status" value="1"/>
</dbReference>
<keyword evidence="3 8" id="KW-0812">Transmembrane</keyword>
<dbReference type="GO" id="GO:1990063">
    <property type="term" value="C:Bam protein complex"/>
    <property type="evidence" value="ECO:0007669"/>
    <property type="project" value="TreeGrafter"/>
</dbReference>
<evidence type="ECO:0000256" key="8">
    <source>
        <dbReference type="HAMAP-Rule" id="MF_01430"/>
    </source>
</evidence>
<dbReference type="STRING" id="1579979.WM2015_434"/>
<dbReference type="GO" id="GO:0051205">
    <property type="term" value="P:protein insertion into membrane"/>
    <property type="evidence" value="ECO:0007669"/>
    <property type="project" value="UniProtKB-UniRule"/>
</dbReference>
<evidence type="ECO:0000256" key="5">
    <source>
        <dbReference type="ARBA" id="ARBA00022737"/>
    </source>
</evidence>
<evidence type="ECO:0000256" key="2">
    <source>
        <dbReference type="ARBA" id="ARBA00022452"/>
    </source>
</evidence>
<keyword evidence="2 8" id="KW-1134">Transmembrane beta strand</keyword>
<dbReference type="InterPro" id="IPR023707">
    <property type="entry name" value="OM_assembly_BamA"/>
</dbReference>
<feature type="signal peptide" evidence="8">
    <location>
        <begin position="1"/>
        <end position="19"/>
    </location>
</feature>
<gene>
    <name evidence="8" type="primary">bamA</name>
    <name evidence="10" type="ORF">WM2015_434</name>
</gene>
<evidence type="ECO:0000256" key="4">
    <source>
        <dbReference type="ARBA" id="ARBA00022729"/>
    </source>
</evidence>
<accession>A0A0K0XT70</accession>
<evidence type="ECO:0000256" key="6">
    <source>
        <dbReference type="ARBA" id="ARBA00023136"/>
    </source>
</evidence>
<dbReference type="Pfam" id="PF01103">
    <property type="entry name" value="Omp85"/>
    <property type="match status" value="1"/>
</dbReference>
<dbReference type="Proteomes" id="UP000066624">
    <property type="component" value="Chromosome"/>
</dbReference>
<dbReference type="RefSeq" id="WP_049724496.1">
    <property type="nucleotide sequence ID" value="NZ_CP012154.1"/>
</dbReference>
<comment type="function">
    <text evidence="8">Part of the outer membrane protein assembly complex, which is involved in assembly and insertion of beta-barrel proteins into the outer membrane.</text>
</comment>
<keyword evidence="4 8" id="KW-0732">Signal</keyword>
<dbReference type="Pfam" id="PF07244">
    <property type="entry name" value="POTRA"/>
    <property type="match status" value="5"/>
</dbReference>
<dbReference type="FunFam" id="3.10.20.310:FF:000002">
    <property type="entry name" value="Outer membrane protein assembly factor BamA"/>
    <property type="match status" value="1"/>
</dbReference>
<dbReference type="PIRSF" id="PIRSF006076">
    <property type="entry name" value="OM_assembly_OMP85"/>
    <property type="match status" value="1"/>
</dbReference>
<dbReference type="InterPro" id="IPR039910">
    <property type="entry name" value="D15-like"/>
</dbReference>
<keyword evidence="7 8" id="KW-0998">Cell outer membrane</keyword>
<reference evidence="10 11" key="1">
    <citation type="submission" date="2015-07" db="EMBL/GenBank/DDBJ databases">
        <authorList>
            <person name="Noorani M."/>
        </authorList>
    </citation>
    <scope>NUCLEOTIDE SEQUENCE [LARGE SCALE GENOMIC DNA]</scope>
    <source>
        <strain evidence="10 11">KCTC 42284</strain>
    </source>
</reference>
<dbReference type="KEGG" id="wma:WM2015_434"/>